<protein>
    <submittedName>
        <fullName evidence="1">Uncharacterized protein</fullName>
    </submittedName>
</protein>
<dbReference type="GeneID" id="26970286"/>
<dbReference type="STRING" id="502779.A0A0A2V7D7"/>
<keyword evidence="2" id="KW-1185">Reference proteome</keyword>
<proteinExistence type="predicted"/>
<dbReference type="VEuPathDB" id="FungiDB:PAAG_11196"/>
<dbReference type="SUPFAM" id="SSF50985">
    <property type="entry name" value="RCC1/BLIP-II"/>
    <property type="match status" value="1"/>
</dbReference>
<sequence>MNSQRCLTKTQLDNGKAYSGGVNDKFQCGQGSNDDIPVTTLINCNCIRNKKISWVGAGGQFSVLASVHGDIKIGEDMVGNNIVKAEK</sequence>
<reference evidence="1 2" key="1">
    <citation type="journal article" date="2011" name="PLoS Genet.">
        <title>Comparative genomic analysis of human fungal pathogens causing paracoccidioidomycosis.</title>
        <authorList>
            <person name="Desjardins C.A."/>
            <person name="Champion M.D."/>
            <person name="Holder J.W."/>
            <person name="Muszewska A."/>
            <person name="Goldberg J."/>
            <person name="Bailao A.M."/>
            <person name="Brigido M.M."/>
            <person name="Ferreira M.E."/>
            <person name="Garcia A.M."/>
            <person name="Grynberg M."/>
            <person name="Gujja S."/>
            <person name="Heiman D.I."/>
            <person name="Henn M.R."/>
            <person name="Kodira C.D."/>
            <person name="Leon-Narvaez H."/>
            <person name="Longo L.V."/>
            <person name="Ma L.J."/>
            <person name="Malavazi I."/>
            <person name="Matsuo A.L."/>
            <person name="Morais F.V."/>
            <person name="Pereira M."/>
            <person name="Rodriguez-Brito S."/>
            <person name="Sakthikumar S."/>
            <person name="Salem-Izacc S.M."/>
            <person name="Sykes S.M."/>
            <person name="Teixeira M.M."/>
            <person name="Vallejo M.C."/>
            <person name="Walter M.E."/>
            <person name="Yandava C."/>
            <person name="Young S."/>
            <person name="Zeng Q."/>
            <person name="Zucker J."/>
            <person name="Felipe M.S."/>
            <person name="Goldman G.H."/>
            <person name="Haas B.J."/>
            <person name="McEwen J.G."/>
            <person name="Nino-Vega G."/>
            <person name="Puccia R."/>
            <person name="San-Blas G."/>
            <person name="Soares C.M."/>
            <person name="Birren B.W."/>
            <person name="Cuomo C.A."/>
        </authorList>
    </citation>
    <scope>NUCLEOTIDE SEQUENCE [LARGE SCALE GENOMIC DNA]</scope>
    <source>
        <strain evidence="2">ATCC MYA-826 / Pb01</strain>
    </source>
</reference>
<dbReference type="RefSeq" id="XP_015703495.1">
    <property type="nucleotide sequence ID" value="XM_015846888.1"/>
</dbReference>
<dbReference type="Proteomes" id="UP000002059">
    <property type="component" value="Partially assembled WGS sequence"/>
</dbReference>
<name>A0A0A2V7D7_PARBA</name>
<dbReference type="InterPro" id="IPR000408">
    <property type="entry name" value="Reg_chr_condens"/>
</dbReference>
<evidence type="ECO:0000313" key="1">
    <source>
        <dbReference type="EMBL" id="KGQ02020.1"/>
    </source>
</evidence>
<dbReference type="KEGG" id="pbl:PAAG_11196"/>
<dbReference type="Gene3D" id="2.130.10.30">
    <property type="entry name" value="Regulator of chromosome condensation 1/beta-lactamase-inhibitor protein II"/>
    <property type="match status" value="1"/>
</dbReference>
<dbReference type="EMBL" id="KN293993">
    <property type="protein sequence ID" value="KGQ02020.1"/>
    <property type="molecule type" value="Genomic_DNA"/>
</dbReference>
<dbReference type="Pfam" id="PF00415">
    <property type="entry name" value="RCC1"/>
    <property type="match status" value="1"/>
</dbReference>
<dbReference type="OrthoDB" id="61110at2759"/>
<dbReference type="InterPro" id="IPR009091">
    <property type="entry name" value="RCC1/BLIP-II"/>
</dbReference>
<accession>A0A0A2V7D7</accession>
<dbReference type="AlphaFoldDB" id="A0A0A2V7D7"/>
<evidence type="ECO:0000313" key="2">
    <source>
        <dbReference type="Proteomes" id="UP000002059"/>
    </source>
</evidence>
<gene>
    <name evidence="1" type="ORF">PAAG_11196</name>
</gene>
<organism evidence="1 2">
    <name type="scientific">Paracoccidioides lutzii (strain ATCC MYA-826 / Pb01)</name>
    <name type="common">Paracoccidioides brasiliensis</name>
    <dbReference type="NCBI Taxonomy" id="502779"/>
    <lineage>
        <taxon>Eukaryota</taxon>
        <taxon>Fungi</taxon>
        <taxon>Dikarya</taxon>
        <taxon>Ascomycota</taxon>
        <taxon>Pezizomycotina</taxon>
        <taxon>Eurotiomycetes</taxon>
        <taxon>Eurotiomycetidae</taxon>
        <taxon>Onygenales</taxon>
        <taxon>Ajellomycetaceae</taxon>
        <taxon>Paracoccidioides</taxon>
    </lineage>
</organism>
<dbReference type="HOGENOM" id="CLU_2483953_0_0_1"/>